<dbReference type="AlphaFoldDB" id="A0A1G2IGC7"/>
<dbReference type="SUPFAM" id="SSF56059">
    <property type="entry name" value="Glutathione synthetase ATP-binding domain-like"/>
    <property type="match status" value="1"/>
</dbReference>
<evidence type="ECO:0000313" key="4">
    <source>
        <dbReference type="Proteomes" id="UP000176774"/>
    </source>
</evidence>
<dbReference type="Pfam" id="PF02655">
    <property type="entry name" value="ATP-grasp_3"/>
    <property type="match status" value="1"/>
</dbReference>
<evidence type="ECO:0000259" key="2">
    <source>
        <dbReference type="PROSITE" id="PS50975"/>
    </source>
</evidence>
<proteinExistence type="predicted"/>
<dbReference type="EMBL" id="MHPA01000006">
    <property type="protein sequence ID" value="OGZ73825.1"/>
    <property type="molecule type" value="Genomic_DNA"/>
</dbReference>
<protein>
    <recommendedName>
        <fullName evidence="2">ATP-grasp domain-containing protein</fullName>
    </recommendedName>
</protein>
<dbReference type="InterPro" id="IPR003806">
    <property type="entry name" value="ATP-grasp_PylC-type"/>
</dbReference>
<evidence type="ECO:0000256" key="1">
    <source>
        <dbReference type="PROSITE-ProRule" id="PRU00409"/>
    </source>
</evidence>
<dbReference type="GO" id="GO:0005524">
    <property type="term" value="F:ATP binding"/>
    <property type="evidence" value="ECO:0007669"/>
    <property type="project" value="UniProtKB-UniRule"/>
</dbReference>
<feature type="domain" description="ATP-grasp" evidence="2">
    <location>
        <begin position="145"/>
        <end position="360"/>
    </location>
</feature>
<reference evidence="3 4" key="1">
    <citation type="journal article" date="2016" name="Nat. Commun.">
        <title>Thousands of microbial genomes shed light on interconnected biogeochemical processes in an aquifer system.</title>
        <authorList>
            <person name="Anantharaman K."/>
            <person name="Brown C.T."/>
            <person name="Hug L.A."/>
            <person name="Sharon I."/>
            <person name="Castelle C.J."/>
            <person name="Probst A.J."/>
            <person name="Thomas B.C."/>
            <person name="Singh A."/>
            <person name="Wilkins M.J."/>
            <person name="Karaoz U."/>
            <person name="Brodie E.L."/>
            <person name="Williams K.H."/>
            <person name="Hubbard S.S."/>
            <person name="Banfield J.F."/>
        </authorList>
    </citation>
    <scope>NUCLEOTIDE SEQUENCE [LARGE SCALE GENOMIC DNA]</scope>
</reference>
<dbReference type="PROSITE" id="PS50975">
    <property type="entry name" value="ATP_GRASP"/>
    <property type="match status" value="1"/>
</dbReference>
<sequence>MNNALFQSWEKSIPNLKKILEKMQEKTIIAVGVNPYPRIIPSLFLKNFVIYSVKDTADLDALRNYAKIFCLEEKFPKVAQKVHSTSYLLGNFGFQAFLNSRRTPFRLFFYQTTPPIVKKLEELHIDWIGNKPESFDDVLLKANFRHLVESLRLPYIPTLHFPKEEFLTKTFGDIYNLWQKPAVIQRGDFDVSGEQGTFFIRNKNDWQVAHKILSADQRYKEIQISPFIQGPSVSMLGCITHLGVLTSTLQLQFIDVPEALCGQLPTGVFLGHDWGFHPWNKEVEKTAQKITESIGEHLGKKGFKGIFGIDLIVDQETGEIFPLECNPRFTGALPVYSLMTINANKIPPLEFFHIMEHLNIRENFDFQFVNEKLKERQAVSHISLAPKGAYEMKVAFAAGVYSYLPKENALRYERIGALLSDIKNDSEFLLIDSVPRIGMQITQNVPRLFKLIFRRSIATSSFSVEPEIGELITKISTLLRKNQVPPEQDKEQISQVKEV</sequence>
<organism evidence="3 4">
    <name type="scientific">Candidatus Staskawiczbacteria bacterium RIFCSPLOWO2_01_FULL_38_12b</name>
    <dbReference type="NCBI Taxonomy" id="1802214"/>
    <lineage>
        <taxon>Bacteria</taxon>
        <taxon>Candidatus Staskawicziibacteriota</taxon>
    </lineage>
</organism>
<name>A0A1G2IGC7_9BACT</name>
<gene>
    <name evidence="3" type="ORF">A2908_01290</name>
</gene>
<dbReference type="Gene3D" id="3.30.470.20">
    <property type="entry name" value="ATP-grasp fold, B domain"/>
    <property type="match status" value="1"/>
</dbReference>
<keyword evidence="1" id="KW-0067">ATP-binding</keyword>
<accession>A0A1G2IGC7</accession>
<keyword evidence="1" id="KW-0547">Nucleotide-binding</keyword>
<dbReference type="Proteomes" id="UP000176774">
    <property type="component" value="Unassembled WGS sequence"/>
</dbReference>
<dbReference type="GO" id="GO:0046872">
    <property type="term" value="F:metal ion binding"/>
    <property type="evidence" value="ECO:0007669"/>
    <property type="project" value="InterPro"/>
</dbReference>
<dbReference type="InterPro" id="IPR011761">
    <property type="entry name" value="ATP-grasp"/>
</dbReference>
<evidence type="ECO:0000313" key="3">
    <source>
        <dbReference type="EMBL" id="OGZ73825.1"/>
    </source>
</evidence>
<dbReference type="STRING" id="1802214.A2908_01290"/>
<comment type="caution">
    <text evidence="3">The sequence shown here is derived from an EMBL/GenBank/DDBJ whole genome shotgun (WGS) entry which is preliminary data.</text>
</comment>